<feature type="compositionally biased region" description="Basic and acidic residues" evidence="1">
    <location>
        <begin position="1"/>
        <end position="15"/>
    </location>
</feature>
<keyword evidence="3" id="KW-1185">Reference proteome</keyword>
<feature type="region of interest" description="Disordered" evidence="1">
    <location>
        <begin position="148"/>
        <end position="170"/>
    </location>
</feature>
<evidence type="ECO:0000313" key="2">
    <source>
        <dbReference type="EMBL" id="CAK0796793.1"/>
    </source>
</evidence>
<dbReference type="Proteomes" id="UP001189429">
    <property type="component" value="Unassembled WGS sequence"/>
</dbReference>
<organism evidence="2 3">
    <name type="scientific">Prorocentrum cordatum</name>
    <dbReference type="NCBI Taxonomy" id="2364126"/>
    <lineage>
        <taxon>Eukaryota</taxon>
        <taxon>Sar</taxon>
        <taxon>Alveolata</taxon>
        <taxon>Dinophyceae</taxon>
        <taxon>Prorocentrales</taxon>
        <taxon>Prorocentraceae</taxon>
        <taxon>Prorocentrum</taxon>
    </lineage>
</organism>
<reference evidence="2" key="1">
    <citation type="submission" date="2023-10" db="EMBL/GenBank/DDBJ databases">
        <authorList>
            <person name="Chen Y."/>
            <person name="Shah S."/>
            <person name="Dougan E. K."/>
            <person name="Thang M."/>
            <person name="Chan C."/>
        </authorList>
    </citation>
    <scope>NUCLEOTIDE SEQUENCE [LARGE SCALE GENOMIC DNA]</scope>
</reference>
<feature type="region of interest" description="Disordered" evidence="1">
    <location>
        <begin position="1"/>
        <end position="23"/>
    </location>
</feature>
<feature type="region of interest" description="Disordered" evidence="1">
    <location>
        <begin position="354"/>
        <end position="375"/>
    </location>
</feature>
<evidence type="ECO:0000256" key="1">
    <source>
        <dbReference type="SAM" id="MobiDB-lite"/>
    </source>
</evidence>
<sequence length="421" mass="44496">MGQRMDRQAGKHLLHDGPQPGVLLGRHARGQHTEALLSLMQPEERASRSMMTVDLGVVLMRVPKADAPKPGDGPFGASAAVRARLKFVDSVGRKVSDTVLQDAFFEEGEDSAGLLAVPLSFNQRVPAGSTGDLPFSGSLLAMHHSAMAGQHGGKGGQRGGMGGQAAHWPAPSPPPPPQCWWCPQYHGANSMLDRLCRMCYPWRRRAACSPDVAFEETEADIRLQETYHTYLDLQKVKQQRDDEVSRAQLLLAQLEQMFPAPMEQWRPSRSCSRGRVITAQQFAGLATVLGGLQTALSKMHGDQAARRKCRRQRVAEARRAAGGVPEPAGAPAVAAAAEAPGGAVCHAREAEGDTASLVDGGGGGGETETLPAEPSAAPLAAHAACGAAAAAFAEATDSQPSASVELRRMLEPVGQRPVASV</sequence>
<comment type="caution">
    <text evidence="2">The sequence shown here is derived from an EMBL/GenBank/DDBJ whole genome shotgun (WGS) entry which is preliminary data.</text>
</comment>
<feature type="compositionally biased region" description="Gly residues" evidence="1">
    <location>
        <begin position="150"/>
        <end position="163"/>
    </location>
</feature>
<name>A0ABN9PUC4_9DINO</name>
<protein>
    <recommendedName>
        <fullName evidence="4">RanBP2-type domain-containing protein</fullName>
    </recommendedName>
</protein>
<evidence type="ECO:0008006" key="4">
    <source>
        <dbReference type="Google" id="ProtNLM"/>
    </source>
</evidence>
<dbReference type="EMBL" id="CAUYUJ010001625">
    <property type="protein sequence ID" value="CAK0796793.1"/>
    <property type="molecule type" value="Genomic_DNA"/>
</dbReference>
<proteinExistence type="predicted"/>
<evidence type="ECO:0000313" key="3">
    <source>
        <dbReference type="Proteomes" id="UP001189429"/>
    </source>
</evidence>
<gene>
    <name evidence="2" type="ORF">PCOR1329_LOCUS6075</name>
</gene>
<accession>A0ABN9PUC4</accession>